<feature type="transmembrane region" description="Helical" evidence="3">
    <location>
        <begin position="459"/>
        <end position="482"/>
    </location>
</feature>
<feature type="transmembrane region" description="Helical" evidence="3">
    <location>
        <begin position="870"/>
        <end position="889"/>
    </location>
</feature>
<feature type="transmembrane region" description="Helical" evidence="3">
    <location>
        <begin position="566"/>
        <end position="586"/>
    </location>
</feature>
<feature type="transmembrane region" description="Helical" evidence="3">
    <location>
        <begin position="606"/>
        <end position="638"/>
    </location>
</feature>
<feature type="transmembrane region" description="Helical" evidence="3">
    <location>
        <begin position="539"/>
        <end position="559"/>
    </location>
</feature>
<proteinExistence type="predicted"/>
<protein>
    <submittedName>
        <fullName evidence="4">Predicted membrane protein</fullName>
    </submittedName>
</protein>
<feature type="transmembrane region" description="Helical" evidence="3">
    <location>
        <begin position="937"/>
        <end position="959"/>
    </location>
</feature>
<dbReference type="InterPro" id="IPR019286">
    <property type="entry name" value="DUF2339_TM"/>
</dbReference>
<feature type="transmembrane region" description="Helical" evidence="3">
    <location>
        <begin position="674"/>
        <end position="693"/>
    </location>
</feature>
<feature type="transmembrane region" description="Helical" evidence="3">
    <location>
        <begin position="195"/>
        <end position="218"/>
    </location>
</feature>
<dbReference type="Proteomes" id="UP000254209">
    <property type="component" value="Unassembled WGS sequence"/>
</dbReference>
<feature type="region of interest" description="Disordered" evidence="2">
    <location>
        <begin position="140"/>
        <end position="178"/>
    </location>
</feature>
<keyword evidence="3" id="KW-0812">Transmembrane</keyword>
<keyword evidence="3" id="KW-0472">Membrane</keyword>
<dbReference type="EMBL" id="UFSO01000002">
    <property type="protein sequence ID" value="SSY70440.1"/>
    <property type="molecule type" value="Genomic_DNA"/>
</dbReference>
<accession>A0A376BL98</accession>
<feature type="transmembrane region" description="Helical" evidence="3">
    <location>
        <begin position="705"/>
        <end position="724"/>
    </location>
</feature>
<feature type="transmembrane region" description="Helical" evidence="3">
    <location>
        <begin position="274"/>
        <end position="292"/>
    </location>
</feature>
<feature type="coiled-coil region" evidence="1">
    <location>
        <begin position="56"/>
        <end position="83"/>
    </location>
</feature>
<gene>
    <name evidence="4" type="ORF">NCTC10283_00536</name>
</gene>
<name>A0A376BL98_9NEIS</name>
<evidence type="ECO:0000256" key="3">
    <source>
        <dbReference type="SAM" id="Phobius"/>
    </source>
</evidence>
<feature type="transmembrane region" description="Helical" evidence="3">
    <location>
        <begin position="433"/>
        <end position="453"/>
    </location>
</feature>
<feature type="transmembrane region" description="Helical" evidence="3">
    <location>
        <begin position="838"/>
        <end position="858"/>
    </location>
</feature>
<keyword evidence="5" id="KW-1185">Reference proteome</keyword>
<feature type="transmembrane region" description="Helical" evidence="3">
    <location>
        <begin position="909"/>
        <end position="928"/>
    </location>
</feature>
<feature type="transmembrane region" description="Helical" evidence="3">
    <location>
        <begin position="324"/>
        <end position="344"/>
    </location>
</feature>
<feature type="transmembrane region" description="Helical" evidence="3">
    <location>
        <begin position="787"/>
        <end position="806"/>
    </location>
</feature>
<feature type="transmembrane region" description="Helical" evidence="3">
    <location>
        <begin position="736"/>
        <end position="752"/>
    </location>
</feature>
<feature type="transmembrane region" description="Helical" evidence="3">
    <location>
        <begin position="1004"/>
        <end position="1021"/>
    </location>
</feature>
<feature type="transmembrane region" description="Helical" evidence="3">
    <location>
        <begin position="1033"/>
        <end position="1052"/>
    </location>
</feature>
<dbReference type="RefSeq" id="WP_169815853.1">
    <property type="nucleotide sequence ID" value="NZ_CP091519.2"/>
</dbReference>
<dbReference type="PANTHER" id="PTHR38434">
    <property type="entry name" value="BLL2549 PROTEIN"/>
    <property type="match status" value="1"/>
</dbReference>
<keyword evidence="1" id="KW-0175">Coiled coil</keyword>
<feature type="transmembrane region" description="Helical" evidence="3">
    <location>
        <begin position="759"/>
        <end position="775"/>
    </location>
</feature>
<feature type="transmembrane region" description="Helical" evidence="3">
    <location>
        <begin position="382"/>
        <end position="401"/>
    </location>
</feature>
<evidence type="ECO:0000256" key="1">
    <source>
        <dbReference type="SAM" id="Coils"/>
    </source>
</evidence>
<dbReference type="PANTHER" id="PTHR38434:SF1">
    <property type="entry name" value="BLL2549 PROTEIN"/>
    <property type="match status" value="1"/>
</dbReference>
<evidence type="ECO:0000313" key="4">
    <source>
        <dbReference type="EMBL" id="SSY70440.1"/>
    </source>
</evidence>
<evidence type="ECO:0000256" key="2">
    <source>
        <dbReference type="SAM" id="MobiDB-lite"/>
    </source>
</evidence>
<dbReference type="STRING" id="1120980.GCA_000745955_01533"/>
<feature type="transmembrane region" description="Helical" evidence="3">
    <location>
        <begin position="971"/>
        <end position="992"/>
    </location>
</feature>
<feature type="transmembrane region" description="Helical" evidence="3">
    <location>
        <begin position="494"/>
        <end position="512"/>
    </location>
</feature>
<reference evidence="4 5" key="1">
    <citation type="submission" date="2018-06" db="EMBL/GenBank/DDBJ databases">
        <authorList>
            <consortium name="Pathogen Informatics"/>
            <person name="Doyle S."/>
        </authorList>
    </citation>
    <scope>NUCLEOTIDE SEQUENCE [LARGE SCALE GENOMIC DNA]</scope>
    <source>
        <strain evidence="4 5">NCTC10283</strain>
    </source>
</reference>
<organism evidence="4 5">
    <name type="scientific">Alysiella crassa</name>
    <dbReference type="NCBI Taxonomy" id="153491"/>
    <lineage>
        <taxon>Bacteria</taxon>
        <taxon>Pseudomonadati</taxon>
        <taxon>Pseudomonadota</taxon>
        <taxon>Betaproteobacteria</taxon>
        <taxon>Neisseriales</taxon>
        <taxon>Neisseriaceae</taxon>
        <taxon>Alysiella</taxon>
    </lineage>
</organism>
<sequence length="1058" mass="117106">MKFLICVCLPALLIGLFSQSASVFVSIFVLLAGLYWLFADEFDPKQEQPSRTPPTAKNLAQRVRQLEQQVADLQTRLAQLERGQAAENFISQDSHSPAETQTFRQPENTLAAENFISQDSHSPAETQIFRQPENALAAENSISQDSHSQNETENFRQPENHIAAKSPIRVVRPKPAPTPREPNPIMAWFAKGNPLLKTGVVVLFLGLAFLLNYVSSYIPIQLKYLAVFGTGAAAAVGGVKLGARKRDYGLVLQGFGFAVMYLTSLSAWKWHGLVPAGVVFVVMVALVAAMVWQAVRQDARVLAQVAVLGGVAAPVLTADENGSFLILFTYLAIMNTGVAVVAWFKAWRSLNLIGFVGTFLIGAAWGADAYRPAHFAQTEPFLLYHWLLYTLIACFFAQRTLADKAFSGSLNTLPNHASLAQIVASVWASGRQIGGLDGTLLFGTALMAFGLQYQMVNEWAYGAAWSALGFALVYAVFAYYFVRENNEHLDVMKQAFSMLSFIFITLTILFALEGQWTATAWALEAALVYHFGLKQKQPYTRLCAVGVYLLAAVAQFGSLKLGTETLLSGSLIGTFLAMAGGAWMYYAWHATWRKESAEWEAYCQSWILVISLIHALTLPMLAFAVLGSMLALSAYALVFAALQFKQQNTVLSVFSLVSGGFACVLAIFNHGMIAPSMMIYCALAWLASAFCLHQAIWQDEDKPDFLNALFAWALLAVGCCVLVYHVDKLFNLNNNLYEFLIVAVPLAVWAQYTRWREGLQAATMMGLLMCFMIWMESSQWVQGNLWAGSLQLMGATILLVALLLCLRSLTAHYVVFTVLMITWTWFVGQLGAAHWLGVWAQLAWLLVPMAAWVAIYVWRHESYLKKYAAVYWDSGSLILAMYAVSWLLWANWVTPKTAGWAYLPLLNPLELATAAIIAQLMCWLRAWLPKNAEGRSLALNLPFALAWFSVSAAVMRVWHIYLDVEWRLPNLLASFGLQASLSIVWACVAIALMVRGNQKGWRNLWLVGASLMGVVVLKLFFVELGNSGGMARIVSFIVVGLLLLLVGWFAPAPPRKQD</sequence>
<dbReference type="AlphaFoldDB" id="A0A376BL98"/>
<feature type="compositionally biased region" description="Basic and acidic residues" evidence="2">
    <location>
        <begin position="148"/>
        <end position="159"/>
    </location>
</feature>
<feature type="transmembrane region" description="Helical" evidence="3">
    <location>
        <begin position="813"/>
        <end position="832"/>
    </location>
</feature>
<feature type="transmembrane region" description="Helical" evidence="3">
    <location>
        <begin position="250"/>
        <end position="268"/>
    </location>
</feature>
<feature type="transmembrane region" description="Helical" evidence="3">
    <location>
        <begin position="299"/>
        <end position="318"/>
    </location>
</feature>
<evidence type="ECO:0000313" key="5">
    <source>
        <dbReference type="Proteomes" id="UP000254209"/>
    </source>
</evidence>
<dbReference type="Pfam" id="PF10101">
    <property type="entry name" value="DUF2339"/>
    <property type="match status" value="2"/>
</dbReference>
<feature type="transmembrane region" description="Helical" evidence="3">
    <location>
        <begin position="650"/>
        <end position="668"/>
    </location>
</feature>
<feature type="transmembrane region" description="Helical" evidence="3">
    <location>
        <begin position="351"/>
        <end position="370"/>
    </location>
</feature>
<feature type="transmembrane region" description="Helical" evidence="3">
    <location>
        <begin position="12"/>
        <end position="38"/>
    </location>
</feature>
<feature type="transmembrane region" description="Helical" evidence="3">
    <location>
        <begin position="224"/>
        <end position="243"/>
    </location>
</feature>
<keyword evidence="3" id="KW-1133">Transmembrane helix</keyword>